<sequence>MVKVPSPPTQVGAAIPAHTPHAVSVTLPKWQDNIYYEEGDPRVTSKMECGYPRFFIHPFIQKLCARLVQKFGKPTESGMLLPSRKVAERCRSFMKQYYTPAHDRMGIIRIAQCEVAPLESASELQPVPMFIVLFPADAFPVAKQFWQHTGDIISSRLAEYCLRILDQNESTTHSTVSPTSPTTVEQPIKPRHGAGRYGRKSSVATTTNEPAKQPTSPTNTTAIINDDEKEQEDADQHFYVEERYGRNLPVEFSNRAKRALKRRIAGVLTEAEQSNNNSNNSGNTSLTATTTEQDLAQQRQRKGDRGISGLSENDVYLFPTGMSAIYHAYRMTALVGDASRRSVCFGFPYTDTLKILQKFGAGCHFYGMGEDENIDELEALLQSGERILSLFCELPSNPLLKSPNIKRLRQLADTYGFYIVVDETIGNFSNVGVLEWADMVVSSLTKVFSGDSNVMGGSMVLNPNRRHYKALTDALASDYEDLVWNEDAYTTKDHYLAVKNVDGGFGGLFSVMFPNEKNAIQFYDNLHCAKGPSLGTNFTLASPYTILAHYTELDWASQFGVQRHLIRISVGLEDRDHLLSLFKNALNAVVPDDTA</sequence>
<dbReference type="OrthoDB" id="10047078at2759"/>
<evidence type="ECO:0000256" key="3">
    <source>
        <dbReference type="RuleBase" id="RU362118"/>
    </source>
</evidence>
<dbReference type="PANTHER" id="PTHR42699:SF1">
    <property type="entry name" value="CYSTATHIONINE GAMMA-SYNTHASE-RELATED"/>
    <property type="match status" value="1"/>
</dbReference>
<evidence type="ECO:0008006" key="7">
    <source>
        <dbReference type="Google" id="ProtNLM"/>
    </source>
</evidence>
<dbReference type="Gene3D" id="3.90.1150.10">
    <property type="entry name" value="Aspartate Aminotransferase, domain 1"/>
    <property type="match status" value="1"/>
</dbReference>
<comment type="similarity">
    <text evidence="3">Belongs to the trans-sulfuration enzymes family.</text>
</comment>
<dbReference type="GO" id="GO:0030170">
    <property type="term" value="F:pyridoxal phosphate binding"/>
    <property type="evidence" value="ECO:0007669"/>
    <property type="project" value="InterPro"/>
</dbReference>
<dbReference type="FunFam" id="3.40.640.10:FF:000094">
    <property type="entry name" value="Probable cystathionine gamma-synthase"/>
    <property type="match status" value="1"/>
</dbReference>
<evidence type="ECO:0000313" key="5">
    <source>
        <dbReference type="EMBL" id="SAM03860.1"/>
    </source>
</evidence>
<gene>
    <name evidence="5" type="primary">ABSGL_09716.1 scaffold 11617</name>
</gene>
<dbReference type="GO" id="GO:0019346">
    <property type="term" value="P:transsulfuration"/>
    <property type="evidence" value="ECO:0007669"/>
    <property type="project" value="InterPro"/>
</dbReference>
<keyword evidence="2 3" id="KW-0663">Pyridoxal phosphate</keyword>
<dbReference type="PANTHER" id="PTHR42699">
    <property type="match status" value="1"/>
</dbReference>
<keyword evidence="6" id="KW-1185">Reference proteome</keyword>
<feature type="compositionally biased region" description="Polar residues" evidence="4">
    <location>
        <begin position="202"/>
        <end position="223"/>
    </location>
</feature>
<dbReference type="InterPro" id="IPR000277">
    <property type="entry name" value="Cys/Met-Metab_PyrdxlP-dep_enz"/>
</dbReference>
<protein>
    <recommendedName>
        <fullName evidence="7">Cystathionine gamma-synthase</fullName>
    </recommendedName>
</protein>
<dbReference type="FunCoup" id="A0A168Q881">
    <property type="interactions" value="179"/>
</dbReference>
<dbReference type="InterPro" id="IPR051750">
    <property type="entry name" value="Trans-sulfuration_enzymes"/>
</dbReference>
<feature type="region of interest" description="Disordered" evidence="4">
    <location>
        <begin position="170"/>
        <end position="233"/>
    </location>
</feature>
<dbReference type="OMA" id="KVAKRCR"/>
<accession>A0A168Q881</accession>
<name>A0A168Q881_ABSGL</name>
<feature type="compositionally biased region" description="Low complexity" evidence="4">
    <location>
        <begin position="170"/>
        <end position="184"/>
    </location>
</feature>
<dbReference type="InParanoid" id="A0A168Q881"/>
<organism evidence="5">
    <name type="scientific">Absidia glauca</name>
    <name type="common">Pin mould</name>
    <dbReference type="NCBI Taxonomy" id="4829"/>
    <lineage>
        <taxon>Eukaryota</taxon>
        <taxon>Fungi</taxon>
        <taxon>Fungi incertae sedis</taxon>
        <taxon>Mucoromycota</taxon>
        <taxon>Mucoromycotina</taxon>
        <taxon>Mucoromycetes</taxon>
        <taxon>Mucorales</taxon>
        <taxon>Cunninghamellaceae</taxon>
        <taxon>Absidia</taxon>
    </lineage>
</organism>
<dbReference type="Gene3D" id="3.40.640.10">
    <property type="entry name" value="Type I PLP-dependent aspartate aminotransferase-like (Major domain)"/>
    <property type="match status" value="1"/>
</dbReference>
<evidence type="ECO:0000256" key="4">
    <source>
        <dbReference type="SAM" id="MobiDB-lite"/>
    </source>
</evidence>
<proteinExistence type="inferred from homology"/>
<dbReference type="AlphaFoldDB" id="A0A168Q881"/>
<dbReference type="GO" id="GO:0003962">
    <property type="term" value="F:cystathionine gamma-synthase activity"/>
    <property type="evidence" value="ECO:0007669"/>
    <property type="project" value="TreeGrafter"/>
</dbReference>
<dbReference type="InterPro" id="IPR015422">
    <property type="entry name" value="PyrdxlP-dep_Trfase_small"/>
</dbReference>
<dbReference type="STRING" id="4829.A0A168Q881"/>
<feature type="compositionally biased region" description="Basic residues" evidence="4">
    <location>
        <begin position="189"/>
        <end position="199"/>
    </location>
</feature>
<dbReference type="EMBL" id="LT554307">
    <property type="protein sequence ID" value="SAM03860.1"/>
    <property type="molecule type" value="Genomic_DNA"/>
</dbReference>
<dbReference type="Proteomes" id="UP000078561">
    <property type="component" value="Unassembled WGS sequence"/>
</dbReference>
<dbReference type="Pfam" id="PF01053">
    <property type="entry name" value="Cys_Met_Meta_PP"/>
    <property type="match status" value="1"/>
</dbReference>
<dbReference type="InterPro" id="IPR015421">
    <property type="entry name" value="PyrdxlP-dep_Trfase_major"/>
</dbReference>
<dbReference type="InterPro" id="IPR015424">
    <property type="entry name" value="PyrdxlP-dep_Trfase"/>
</dbReference>
<evidence type="ECO:0000256" key="2">
    <source>
        <dbReference type="ARBA" id="ARBA00022898"/>
    </source>
</evidence>
<dbReference type="SUPFAM" id="SSF53383">
    <property type="entry name" value="PLP-dependent transferases"/>
    <property type="match status" value="1"/>
</dbReference>
<evidence type="ECO:0000256" key="1">
    <source>
        <dbReference type="ARBA" id="ARBA00001933"/>
    </source>
</evidence>
<comment type="cofactor">
    <cofactor evidence="1 3">
        <name>pyridoxal 5'-phosphate</name>
        <dbReference type="ChEBI" id="CHEBI:597326"/>
    </cofactor>
</comment>
<evidence type="ECO:0000313" key="6">
    <source>
        <dbReference type="Proteomes" id="UP000078561"/>
    </source>
</evidence>
<reference evidence="5" key="1">
    <citation type="submission" date="2016-04" db="EMBL/GenBank/DDBJ databases">
        <authorList>
            <person name="Evans L.H."/>
            <person name="Alamgir A."/>
            <person name="Owens N."/>
            <person name="Weber N.D."/>
            <person name="Virtaneva K."/>
            <person name="Barbian K."/>
            <person name="Babar A."/>
            <person name="Rosenke K."/>
        </authorList>
    </citation>
    <scope>NUCLEOTIDE SEQUENCE [LARGE SCALE GENOMIC DNA]</scope>
    <source>
        <strain evidence="5">CBS 101.48</strain>
    </source>
</reference>